<feature type="compositionally biased region" description="Low complexity" evidence="1">
    <location>
        <begin position="120"/>
        <end position="135"/>
    </location>
</feature>
<dbReference type="AlphaFoldDB" id="A0A8K0J8E5"/>
<accession>A0A8K0J8E5</accession>
<evidence type="ECO:0000256" key="1">
    <source>
        <dbReference type="SAM" id="MobiDB-lite"/>
    </source>
</evidence>
<dbReference type="CDD" id="cd20273">
    <property type="entry name" value="Complex1_LYR_unchar"/>
    <property type="match status" value="1"/>
</dbReference>
<organism evidence="3 4">
    <name type="scientific">Claviceps africana</name>
    <dbReference type="NCBI Taxonomy" id="83212"/>
    <lineage>
        <taxon>Eukaryota</taxon>
        <taxon>Fungi</taxon>
        <taxon>Dikarya</taxon>
        <taxon>Ascomycota</taxon>
        <taxon>Pezizomycotina</taxon>
        <taxon>Sordariomycetes</taxon>
        <taxon>Hypocreomycetidae</taxon>
        <taxon>Hypocreales</taxon>
        <taxon>Clavicipitaceae</taxon>
        <taxon>Claviceps</taxon>
    </lineage>
</organism>
<gene>
    <name evidence="3" type="ORF">E4U42_002371</name>
</gene>
<comment type="caution">
    <text evidence="3">The sequence shown here is derived from an EMBL/GenBank/DDBJ whole genome shotgun (WGS) entry which is preliminary data.</text>
</comment>
<evidence type="ECO:0000313" key="4">
    <source>
        <dbReference type="Proteomes" id="UP000811619"/>
    </source>
</evidence>
<protein>
    <recommendedName>
        <fullName evidence="2">LYR motif-containing protein Cup1-like N-terminal domain-containing protein</fullName>
    </recommendedName>
</protein>
<dbReference type="Pfam" id="PF20263">
    <property type="entry name" value="LYRM2-like"/>
    <property type="match status" value="1"/>
</dbReference>
<dbReference type="InterPro" id="IPR046896">
    <property type="entry name" value="Cup1-like_N"/>
</dbReference>
<feature type="domain" description="LYR motif-containing protein Cup1-like N-terminal" evidence="2">
    <location>
        <begin position="17"/>
        <end position="98"/>
    </location>
</feature>
<feature type="compositionally biased region" description="Polar residues" evidence="1">
    <location>
        <begin position="174"/>
        <end position="199"/>
    </location>
</feature>
<feature type="region of interest" description="Disordered" evidence="1">
    <location>
        <begin position="120"/>
        <end position="149"/>
    </location>
</feature>
<evidence type="ECO:0000259" key="2">
    <source>
        <dbReference type="Pfam" id="PF20263"/>
    </source>
</evidence>
<dbReference type="OrthoDB" id="5521299at2759"/>
<sequence length="395" mass="44091">MPVPWHPLPPSLKTLQLYRHLLREASYLPPAFRKTIDSTIRKRFHNNRSDGPHTKKRLVKAMSSLRKLRAANSGDKDAMQSLVLKGFGRAGNRRRDLMTQLVKPQGPADSQALESLLDQTSAPSTADQAPAAASETPDEGASVDDKSSRKSKNLFVEQWDVDKLLQIIRSQKQHQSITKHSTSWPGNSVKSTDPNQEVPKTNAWGKPPAACLVRAKLANWWRRNADKIMPPLGKGEWELLQHLSKGAQDAGEWAVPARRPCAHAPVEESASEAGIPDGRWDWEGLAVVPTARFEHPKTRLRHRRTGLHDSGPYGGNWGRSDLSSRWFRRVYNRTWQVTPKMEQDPNTLRYSFQWGHPTPNLPSATSTQLQIFDGVDARGNLVGKKSGASASTRSA</sequence>
<dbReference type="EMBL" id="SRPY01000192">
    <property type="protein sequence ID" value="KAG5927312.1"/>
    <property type="molecule type" value="Genomic_DNA"/>
</dbReference>
<dbReference type="Proteomes" id="UP000811619">
    <property type="component" value="Unassembled WGS sequence"/>
</dbReference>
<feature type="region of interest" description="Disordered" evidence="1">
    <location>
        <begin position="174"/>
        <end position="204"/>
    </location>
</feature>
<reference evidence="3" key="1">
    <citation type="journal article" date="2020" name="bioRxiv">
        <title>Whole genome comparisons of ergot fungi reveals the divergence and evolution of species within the genus Claviceps are the result of varying mechanisms driving genome evolution and host range expansion.</title>
        <authorList>
            <person name="Wyka S.A."/>
            <person name="Mondo S.J."/>
            <person name="Liu M."/>
            <person name="Dettman J."/>
            <person name="Nalam V."/>
            <person name="Broders K.D."/>
        </authorList>
    </citation>
    <scope>NUCLEOTIDE SEQUENCE</scope>
    <source>
        <strain evidence="3">CCC 489</strain>
    </source>
</reference>
<proteinExistence type="predicted"/>
<evidence type="ECO:0000313" key="3">
    <source>
        <dbReference type="EMBL" id="KAG5927312.1"/>
    </source>
</evidence>
<name>A0A8K0J8E5_9HYPO</name>
<keyword evidence="4" id="KW-1185">Reference proteome</keyword>